<protein>
    <submittedName>
        <fullName evidence="1">(northern house mosquito) hypothetical protein</fullName>
    </submittedName>
</protein>
<organism evidence="1">
    <name type="scientific">Culex pipiens</name>
    <name type="common">House mosquito</name>
    <dbReference type="NCBI Taxonomy" id="7175"/>
    <lineage>
        <taxon>Eukaryota</taxon>
        <taxon>Metazoa</taxon>
        <taxon>Ecdysozoa</taxon>
        <taxon>Arthropoda</taxon>
        <taxon>Hexapoda</taxon>
        <taxon>Insecta</taxon>
        <taxon>Pterygota</taxon>
        <taxon>Neoptera</taxon>
        <taxon>Endopterygota</taxon>
        <taxon>Diptera</taxon>
        <taxon>Nematocera</taxon>
        <taxon>Culicoidea</taxon>
        <taxon>Culicidae</taxon>
        <taxon>Culicinae</taxon>
        <taxon>Culicini</taxon>
        <taxon>Culex</taxon>
        <taxon>Culex</taxon>
    </lineage>
</organism>
<evidence type="ECO:0000313" key="1">
    <source>
        <dbReference type="EMBL" id="CAG6472149.1"/>
    </source>
</evidence>
<dbReference type="EMBL" id="HBUE01069310">
    <property type="protein sequence ID" value="CAG6472152.1"/>
    <property type="molecule type" value="Transcribed_RNA"/>
</dbReference>
<dbReference type="AlphaFoldDB" id="A0A8D8B9Y7"/>
<proteinExistence type="predicted"/>
<sequence>MFKIQAEHFAFMNSVLRVLNQRHDQTGVSASWSTQRLANSCRSIGGFPPGAAFMVRVFMAYCRALFLVPNERTKYKLKHHIVYTVQLVQLEHPGLRASSSCPLATWDETGLIFYPTVFLYVVESNGQEIV</sequence>
<name>A0A8D8B9Y7_CULPI</name>
<reference evidence="1" key="1">
    <citation type="submission" date="2021-05" db="EMBL/GenBank/DDBJ databases">
        <authorList>
            <person name="Alioto T."/>
            <person name="Alioto T."/>
            <person name="Gomez Garrido J."/>
        </authorList>
    </citation>
    <scope>NUCLEOTIDE SEQUENCE</scope>
</reference>
<accession>A0A8D8B9Y7</accession>
<dbReference type="EMBL" id="HBUE01069303">
    <property type="protein sequence ID" value="CAG6472141.1"/>
    <property type="molecule type" value="Transcribed_RNA"/>
</dbReference>
<dbReference type="EMBL" id="HBUE01069312">
    <property type="protein sequence ID" value="CAG6472155.1"/>
    <property type="molecule type" value="Transcribed_RNA"/>
</dbReference>
<dbReference type="EMBL" id="HBUE01069308">
    <property type="protein sequence ID" value="CAG6472149.1"/>
    <property type="molecule type" value="Transcribed_RNA"/>
</dbReference>
<dbReference type="EMBL" id="HBUE01069306">
    <property type="protein sequence ID" value="CAG6472145.1"/>
    <property type="molecule type" value="Transcribed_RNA"/>
</dbReference>